<sequence>MAPLLEPLVSTSLPKSKGRQIQRSPNFHPFFSSRSLLPSKSSLSYASLDEISQVTTP</sequence>
<accession>A0A0A9CUZ2</accession>
<reference evidence="2" key="2">
    <citation type="journal article" date="2015" name="Data Brief">
        <title>Shoot transcriptome of the giant reed, Arundo donax.</title>
        <authorList>
            <person name="Barrero R.A."/>
            <person name="Guerrero F.D."/>
            <person name="Moolhuijzen P."/>
            <person name="Goolsby J.A."/>
            <person name="Tidwell J."/>
            <person name="Bellgard S.E."/>
            <person name="Bellgard M.I."/>
        </authorList>
    </citation>
    <scope>NUCLEOTIDE SEQUENCE</scope>
    <source>
        <tissue evidence="2">Shoot tissue taken approximately 20 cm above the soil surface</tissue>
    </source>
</reference>
<organism evidence="2">
    <name type="scientific">Arundo donax</name>
    <name type="common">Giant reed</name>
    <name type="synonym">Donax arundinaceus</name>
    <dbReference type="NCBI Taxonomy" id="35708"/>
    <lineage>
        <taxon>Eukaryota</taxon>
        <taxon>Viridiplantae</taxon>
        <taxon>Streptophyta</taxon>
        <taxon>Embryophyta</taxon>
        <taxon>Tracheophyta</taxon>
        <taxon>Spermatophyta</taxon>
        <taxon>Magnoliopsida</taxon>
        <taxon>Liliopsida</taxon>
        <taxon>Poales</taxon>
        <taxon>Poaceae</taxon>
        <taxon>PACMAD clade</taxon>
        <taxon>Arundinoideae</taxon>
        <taxon>Arundineae</taxon>
        <taxon>Arundo</taxon>
    </lineage>
</organism>
<dbReference type="EMBL" id="GBRH01220700">
    <property type="protein sequence ID" value="JAD77195.1"/>
    <property type="molecule type" value="Transcribed_RNA"/>
</dbReference>
<dbReference type="AlphaFoldDB" id="A0A0A9CUZ2"/>
<feature type="compositionally biased region" description="Polar residues" evidence="1">
    <location>
        <begin position="9"/>
        <end position="25"/>
    </location>
</feature>
<evidence type="ECO:0000313" key="2">
    <source>
        <dbReference type="EMBL" id="JAD77195.1"/>
    </source>
</evidence>
<feature type="region of interest" description="Disordered" evidence="1">
    <location>
        <begin position="1"/>
        <end position="26"/>
    </location>
</feature>
<evidence type="ECO:0000256" key="1">
    <source>
        <dbReference type="SAM" id="MobiDB-lite"/>
    </source>
</evidence>
<protein>
    <submittedName>
        <fullName evidence="2">Uncharacterized protein</fullName>
    </submittedName>
</protein>
<reference evidence="2" key="1">
    <citation type="submission" date="2014-09" db="EMBL/GenBank/DDBJ databases">
        <authorList>
            <person name="Magalhaes I.L.F."/>
            <person name="Oliveira U."/>
            <person name="Santos F.R."/>
            <person name="Vidigal T.H.D.A."/>
            <person name="Brescovit A.D."/>
            <person name="Santos A.J."/>
        </authorList>
    </citation>
    <scope>NUCLEOTIDE SEQUENCE</scope>
    <source>
        <tissue evidence="2">Shoot tissue taken approximately 20 cm above the soil surface</tissue>
    </source>
</reference>
<name>A0A0A9CUZ2_ARUDO</name>
<proteinExistence type="predicted"/>